<evidence type="ECO:0000256" key="1">
    <source>
        <dbReference type="SAM" id="MobiDB-lite"/>
    </source>
</evidence>
<dbReference type="PANTHER" id="PTHR43830:SF3">
    <property type="entry name" value="PROTEIN PSP1"/>
    <property type="match status" value="1"/>
</dbReference>
<feature type="region of interest" description="Disordered" evidence="1">
    <location>
        <begin position="100"/>
        <end position="194"/>
    </location>
</feature>
<dbReference type="Proteomes" id="UP000788993">
    <property type="component" value="Unassembled WGS sequence"/>
</dbReference>
<dbReference type="AlphaFoldDB" id="A0A1B7SB85"/>
<feature type="compositionally biased region" description="Polar residues" evidence="1">
    <location>
        <begin position="141"/>
        <end position="154"/>
    </location>
</feature>
<dbReference type="InterPro" id="IPR007557">
    <property type="entry name" value="PSP1_C"/>
</dbReference>
<evidence type="ECO:0000313" key="2">
    <source>
        <dbReference type="EMBL" id="KAH3659613.1"/>
    </source>
</evidence>
<dbReference type="InterPro" id="IPR047767">
    <property type="entry name" value="PSP1-like"/>
</dbReference>
<dbReference type="PROSITE" id="PS51411">
    <property type="entry name" value="PSP1_C"/>
    <property type="match status" value="1"/>
</dbReference>
<feature type="compositionally biased region" description="Polar residues" evidence="1">
    <location>
        <begin position="255"/>
        <end position="264"/>
    </location>
</feature>
<dbReference type="PANTHER" id="PTHR43830">
    <property type="entry name" value="PROTEIN PSP1"/>
    <property type="match status" value="1"/>
</dbReference>
<gene>
    <name evidence="2" type="ORF">OGATHE_005658</name>
</gene>
<organism evidence="2 3">
    <name type="scientific">Ogataea polymorpha</name>
    <dbReference type="NCBI Taxonomy" id="460523"/>
    <lineage>
        <taxon>Eukaryota</taxon>
        <taxon>Fungi</taxon>
        <taxon>Dikarya</taxon>
        <taxon>Ascomycota</taxon>
        <taxon>Saccharomycotina</taxon>
        <taxon>Pichiomycetes</taxon>
        <taxon>Pichiales</taxon>
        <taxon>Pichiaceae</taxon>
        <taxon>Ogataea</taxon>
    </lineage>
</organism>
<dbReference type="OrthoDB" id="243127at2759"/>
<comment type="caution">
    <text evidence="2">The sequence shown here is derived from an EMBL/GenBank/DDBJ whole genome shotgun (WGS) entry which is preliminary data.</text>
</comment>
<dbReference type="NCBIfam" id="NF041131">
    <property type="entry name" value="RicT_YaaT_fam"/>
    <property type="match status" value="1"/>
</dbReference>
<feature type="region of interest" description="Disordered" evidence="1">
    <location>
        <begin position="237"/>
        <end position="264"/>
    </location>
</feature>
<evidence type="ECO:0000313" key="3">
    <source>
        <dbReference type="Proteomes" id="UP000788993"/>
    </source>
</evidence>
<protein>
    <submittedName>
        <fullName evidence="2">Uncharacterized protein</fullName>
    </submittedName>
</protein>
<feature type="compositionally biased region" description="Polar residues" evidence="1">
    <location>
        <begin position="170"/>
        <end position="182"/>
    </location>
</feature>
<dbReference type="RefSeq" id="XP_018208721.1">
    <property type="nucleotide sequence ID" value="XM_018355118.1"/>
</dbReference>
<sequence length="521" mass="57491">MSRAINYDTFIDPESARSSFSFESNGSNSSNIFSNQGKYDLSVNNLASVLSYASDMDNHTLSDKDTIATGSTVTGTANNDNNSAPQTGFVNPFEINSSIWTSVPQPEPRGPQDLLSPSSHAPELPRDPIVSPLSPYATLMSPPSGSSFSAQPPSQAEFGSRRTSYVGEFTTHSRPSTGSIWNSRDDNRSSIGSAGSPLLSFPNLSSPPQLPTAWQSPPASDFAALRRYSYDAALGAATQSGSSGSTQPLLPALQQKRQSASSTFGHAPGLDFVKSLEQKSTASAQQTSQFPGVLNFHDQYSQAYKEADLYFTSPSPESLNLSKVLESLNTQQLPKFPGGGLPGVKLVLVCFKSGRLDVFFLPPENQKLLQNMKVGELVIVEADRGRDLGKVVKLDVSIDEARLLKLKQFQEQQAALNQENNDKHPVLHFPKPIVRFAYPNEVAQLLLKKSDEEKSCSVCQLKVKSHGLVMQVTDAEYQWDRRKLTFYYHSNARIDFRDLVKELFRIYKTRIWMCKQQKREI</sequence>
<accession>A0A1B7SB85</accession>
<proteinExistence type="predicted"/>
<feature type="compositionally biased region" description="Low complexity" evidence="1">
    <location>
        <begin position="237"/>
        <end position="251"/>
    </location>
</feature>
<name>A0A1B7SB85_9ASCO</name>
<dbReference type="EMBL" id="JAEUBD010001504">
    <property type="protein sequence ID" value="KAH3659613.1"/>
    <property type="molecule type" value="Genomic_DNA"/>
</dbReference>
<dbReference type="Pfam" id="PF04468">
    <property type="entry name" value="PSP1"/>
    <property type="match status" value="1"/>
</dbReference>
<dbReference type="GO" id="GO:0005737">
    <property type="term" value="C:cytoplasm"/>
    <property type="evidence" value="ECO:0007669"/>
    <property type="project" value="TreeGrafter"/>
</dbReference>
<keyword evidence="3" id="KW-1185">Reference proteome</keyword>
<reference evidence="2" key="2">
    <citation type="submission" date="2021-01" db="EMBL/GenBank/DDBJ databases">
        <authorList>
            <person name="Schikora-Tamarit M.A."/>
        </authorList>
    </citation>
    <scope>NUCLEOTIDE SEQUENCE</scope>
    <source>
        <strain evidence="2">NCAIM Y.01608</strain>
    </source>
</reference>
<reference evidence="2" key="1">
    <citation type="journal article" date="2021" name="Open Biol.">
        <title>Shared evolutionary footprints suggest mitochondrial oxidative damage underlies multiple complex I losses in fungi.</title>
        <authorList>
            <person name="Schikora-Tamarit M.A."/>
            <person name="Marcet-Houben M."/>
            <person name="Nosek J."/>
            <person name="Gabaldon T."/>
        </authorList>
    </citation>
    <scope>NUCLEOTIDE SEQUENCE</scope>
    <source>
        <strain evidence="2">NCAIM Y.01608</strain>
    </source>
</reference>